<dbReference type="SUPFAM" id="SSF103473">
    <property type="entry name" value="MFS general substrate transporter"/>
    <property type="match status" value="1"/>
</dbReference>
<organism evidence="9 10">
    <name type="scientific">Thermoflavimicrobium dichotomicum</name>
    <dbReference type="NCBI Taxonomy" id="46223"/>
    <lineage>
        <taxon>Bacteria</taxon>
        <taxon>Bacillati</taxon>
        <taxon>Bacillota</taxon>
        <taxon>Bacilli</taxon>
        <taxon>Bacillales</taxon>
        <taxon>Thermoactinomycetaceae</taxon>
        <taxon>Thermoflavimicrobium</taxon>
    </lineage>
</organism>
<keyword evidence="6 7" id="KW-0472">Membrane</keyword>
<dbReference type="RefSeq" id="WP_093231138.1">
    <property type="nucleotide sequence ID" value="NZ_FORR01000017.1"/>
</dbReference>
<dbReference type="GO" id="GO:0005886">
    <property type="term" value="C:plasma membrane"/>
    <property type="evidence" value="ECO:0007669"/>
    <property type="project" value="UniProtKB-SubCell"/>
</dbReference>
<comment type="subcellular location">
    <subcellularLocation>
        <location evidence="1">Cell membrane</location>
        <topology evidence="1">Multi-pass membrane protein</topology>
    </subcellularLocation>
</comment>
<dbReference type="InterPro" id="IPR050171">
    <property type="entry name" value="MFS_Transporters"/>
</dbReference>
<dbReference type="AlphaFoldDB" id="A0A1I3TGN0"/>
<evidence type="ECO:0000256" key="7">
    <source>
        <dbReference type="SAM" id="Phobius"/>
    </source>
</evidence>
<keyword evidence="4 7" id="KW-0812">Transmembrane</keyword>
<keyword evidence="5 7" id="KW-1133">Transmembrane helix</keyword>
<dbReference type="InterPro" id="IPR036259">
    <property type="entry name" value="MFS_trans_sf"/>
</dbReference>
<evidence type="ECO:0000256" key="5">
    <source>
        <dbReference type="ARBA" id="ARBA00022989"/>
    </source>
</evidence>
<dbReference type="Pfam" id="PF07690">
    <property type="entry name" value="MFS_1"/>
    <property type="match status" value="1"/>
</dbReference>
<dbReference type="OrthoDB" id="2621564at2"/>
<evidence type="ECO:0000256" key="6">
    <source>
        <dbReference type="ARBA" id="ARBA00023136"/>
    </source>
</evidence>
<dbReference type="GO" id="GO:0022857">
    <property type="term" value="F:transmembrane transporter activity"/>
    <property type="evidence" value="ECO:0007669"/>
    <property type="project" value="InterPro"/>
</dbReference>
<evidence type="ECO:0000256" key="4">
    <source>
        <dbReference type="ARBA" id="ARBA00022692"/>
    </source>
</evidence>
<evidence type="ECO:0000313" key="10">
    <source>
        <dbReference type="Proteomes" id="UP000199545"/>
    </source>
</evidence>
<sequence length="244" mass="27338">MKRYGRIQSIPDSIGVLLFSSFLMNVGGFAVYTFLSIYLSQTLHFSALQVGSILTANLLAQRGLPLVMGLVGDRTSHSQMIIFGYLIRGLGFLGIAFFQQYWIILLCALLAGLGGALFGPSVSAVFASVSIDLYKQVFATYNQALNLGVITGPIVAGLLISIDPVFPFLWAGLIFLLMALLIFFFRKEYQTPRSSESVIFTLKEVFSHRSFIFFLLVLCFYWMIFQLLFLFLFIPIQSVVMLNR</sequence>
<keyword evidence="2" id="KW-0813">Transport</keyword>
<reference evidence="9 10" key="1">
    <citation type="submission" date="2016-10" db="EMBL/GenBank/DDBJ databases">
        <authorList>
            <person name="de Groot N.N."/>
        </authorList>
    </citation>
    <scope>NUCLEOTIDE SEQUENCE [LARGE SCALE GENOMIC DNA]</scope>
    <source>
        <strain evidence="9 10">DSM 44778</strain>
    </source>
</reference>
<gene>
    <name evidence="9" type="ORF">SAMN05421852_11753</name>
</gene>
<evidence type="ECO:0000313" key="9">
    <source>
        <dbReference type="EMBL" id="SFJ69673.1"/>
    </source>
</evidence>
<accession>A0A1I3TGN0</accession>
<dbReference type="Gene3D" id="1.20.1250.20">
    <property type="entry name" value="MFS general substrate transporter like domains"/>
    <property type="match status" value="1"/>
</dbReference>
<feature type="transmembrane region" description="Helical" evidence="7">
    <location>
        <begin position="211"/>
        <end position="234"/>
    </location>
</feature>
<dbReference type="EMBL" id="FORR01000017">
    <property type="protein sequence ID" value="SFJ69673.1"/>
    <property type="molecule type" value="Genomic_DNA"/>
</dbReference>
<name>A0A1I3TGN0_9BACL</name>
<feature type="transmembrane region" description="Helical" evidence="7">
    <location>
        <begin position="168"/>
        <end position="185"/>
    </location>
</feature>
<feature type="transmembrane region" description="Helical" evidence="7">
    <location>
        <begin position="143"/>
        <end position="162"/>
    </location>
</feature>
<dbReference type="InterPro" id="IPR011701">
    <property type="entry name" value="MFS"/>
</dbReference>
<evidence type="ECO:0000256" key="2">
    <source>
        <dbReference type="ARBA" id="ARBA00022448"/>
    </source>
</evidence>
<dbReference type="PRINTS" id="PR01035">
    <property type="entry name" value="TCRTETA"/>
</dbReference>
<dbReference type="PROSITE" id="PS50850">
    <property type="entry name" value="MFS"/>
    <property type="match status" value="1"/>
</dbReference>
<protein>
    <submittedName>
        <fullName evidence="9">Major Facilitator Superfamily protein</fullName>
    </submittedName>
</protein>
<keyword evidence="3" id="KW-1003">Cell membrane</keyword>
<keyword evidence="10" id="KW-1185">Reference proteome</keyword>
<feature type="transmembrane region" description="Helical" evidence="7">
    <location>
        <begin position="80"/>
        <end position="97"/>
    </location>
</feature>
<feature type="transmembrane region" description="Helical" evidence="7">
    <location>
        <begin position="103"/>
        <end position="131"/>
    </location>
</feature>
<feature type="transmembrane region" description="Helical" evidence="7">
    <location>
        <begin position="12"/>
        <end position="35"/>
    </location>
</feature>
<evidence type="ECO:0000259" key="8">
    <source>
        <dbReference type="PROSITE" id="PS50850"/>
    </source>
</evidence>
<dbReference type="InterPro" id="IPR001958">
    <property type="entry name" value="Tet-R_TetA/multi-R_MdtG-like"/>
</dbReference>
<dbReference type="PANTHER" id="PTHR23517:SF2">
    <property type="entry name" value="MULTIDRUG RESISTANCE PROTEIN MDTH"/>
    <property type="match status" value="1"/>
</dbReference>
<dbReference type="PANTHER" id="PTHR23517">
    <property type="entry name" value="RESISTANCE PROTEIN MDTM, PUTATIVE-RELATED-RELATED"/>
    <property type="match status" value="1"/>
</dbReference>
<feature type="domain" description="Major facilitator superfamily (MFS) profile" evidence="8">
    <location>
        <begin position="13"/>
        <end position="244"/>
    </location>
</feature>
<evidence type="ECO:0000256" key="1">
    <source>
        <dbReference type="ARBA" id="ARBA00004651"/>
    </source>
</evidence>
<proteinExistence type="predicted"/>
<evidence type="ECO:0000256" key="3">
    <source>
        <dbReference type="ARBA" id="ARBA00022475"/>
    </source>
</evidence>
<dbReference type="Proteomes" id="UP000199545">
    <property type="component" value="Unassembled WGS sequence"/>
</dbReference>
<dbReference type="InterPro" id="IPR020846">
    <property type="entry name" value="MFS_dom"/>
</dbReference>
<dbReference type="STRING" id="46223.SAMN05421852_11753"/>